<dbReference type="GO" id="GO:0005737">
    <property type="term" value="C:cytoplasm"/>
    <property type="evidence" value="ECO:0007669"/>
    <property type="project" value="TreeGrafter"/>
</dbReference>
<keyword evidence="7 10" id="KW-0788">Thiol protease</keyword>
<gene>
    <name evidence="13" type="ORF">X975_05773</name>
</gene>
<feature type="non-terminal residue" evidence="13">
    <location>
        <position position="228"/>
    </location>
</feature>
<dbReference type="PROSITE" id="PS52048">
    <property type="entry name" value="UCH_DOMAIN"/>
    <property type="match status" value="1"/>
</dbReference>
<dbReference type="GO" id="GO:0004843">
    <property type="term" value="F:cysteine-type deubiquitinase activity"/>
    <property type="evidence" value="ECO:0007669"/>
    <property type="project" value="UniProtKB-UniRule"/>
</dbReference>
<evidence type="ECO:0000313" key="14">
    <source>
        <dbReference type="Proteomes" id="UP000054359"/>
    </source>
</evidence>
<dbReference type="PANTHER" id="PTHR10589">
    <property type="entry name" value="UBIQUITIN CARBOXYL-TERMINAL HYDROLASE"/>
    <property type="match status" value="1"/>
</dbReference>
<organism evidence="13 14">
    <name type="scientific">Stegodyphus mimosarum</name>
    <name type="common">African social velvet spider</name>
    <dbReference type="NCBI Taxonomy" id="407821"/>
    <lineage>
        <taxon>Eukaryota</taxon>
        <taxon>Metazoa</taxon>
        <taxon>Ecdysozoa</taxon>
        <taxon>Arthropoda</taxon>
        <taxon>Chelicerata</taxon>
        <taxon>Arachnida</taxon>
        <taxon>Araneae</taxon>
        <taxon>Araneomorphae</taxon>
        <taxon>Entelegynae</taxon>
        <taxon>Eresoidea</taxon>
        <taxon>Eresidae</taxon>
        <taxon>Stegodyphus</taxon>
    </lineage>
</organism>
<dbReference type="OrthoDB" id="427186at2759"/>
<feature type="domain" description="UCH catalytic" evidence="12">
    <location>
        <begin position="5"/>
        <end position="225"/>
    </location>
</feature>
<dbReference type="PANTHER" id="PTHR10589:SF17">
    <property type="entry name" value="UBIQUITIN CARBOXYL-TERMINAL HYDROLASE"/>
    <property type="match status" value="1"/>
</dbReference>
<evidence type="ECO:0000256" key="5">
    <source>
        <dbReference type="ARBA" id="ARBA00022786"/>
    </source>
</evidence>
<sequence length="228" mass="25472">MSSPKWLPMESNPEVMNKFLKNMGVPEQWKISDIISFDEECLSKIPRPCLAVLFLFPKSTKYHEQCEKLKCEESEKHKEVFFMKQQITNSCGTVALIHAIANNVEFLKLSSDSCLQKFMEDTKGKNPQEIGLLLSNCKEIAAAHGASAEEGQTETPSEDEESKLHFITFVNVGSKLYELDGLKNSPICHGPTTADTFLQDACKICKEHMERDSDSHNFTALSFGAASG</sequence>
<evidence type="ECO:0000256" key="11">
    <source>
        <dbReference type="RuleBase" id="RU361215"/>
    </source>
</evidence>
<dbReference type="Gene3D" id="3.40.532.10">
    <property type="entry name" value="Peptidase C12, ubiquitin carboxyl-terminal hydrolase"/>
    <property type="match status" value="1"/>
</dbReference>
<evidence type="ECO:0000256" key="4">
    <source>
        <dbReference type="ARBA" id="ARBA00022670"/>
    </source>
</evidence>
<evidence type="ECO:0000256" key="3">
    <source>
        <dbReference type="ARBA" id="ARBA00012759"/>
    </source>
</evidence>
<dbReference type="EC" id="3.4.19.12" evidence="3 11"/>
<feature type="site" description="Transition state stabilizer" evidence="10">
    <location>
        <position position="85"/>
    </location>
</feature>
<proteinExistence type="inferred from homology"/>
<feature type="site" description="Important for enzyme activity" evidence="10">
    <location>
        <position position="180"/>
    </location>
</feature>
<comment type="catalytic activity">
    <reaction evidence="1 10 11">
        <text>Thiol-dependent hydrolysis of ester, thioester, amide, peptide and isopeptide bonds formed by the C-terminal Gly of ubiquitin (a 76-residue protein attached to proteins as an intracellular targeting signal).</text>
        <dbReference type="EC" id="3.4.19.12"/>
    </reaction>
</comment>
<evidence type="ECO:0000256" key="10">
    <source>
        <dbReference type="PROSITE-ProRule" id="PRU01393"/>
    </source>
</evidence>
<dbReference type="PROSITE" id="PS00140">
    <property type="entry name" value="UCH_1"/>
    <property type="match status" value="1"/>
</dbReference>
<keyword evidence="14" id="KW-1185">Reference proteome</keyword>
<comment type="function">
    <text evidence="8">Ubiquitin-protein hydrolase is involved both in the processing of ubiquitin precursors and of ubiquitinated proteins. This enzyme is a thiol protease that recognizes and hydrolyzes a peptide bond at the C-terminal glycine of ubiquitin.</text>
</comment>
<dbReference type="InterPro" id="IPR038765">
    <property type="entry name" value="Papain-like_cys_pep_sf"/>
</dbReference>
<evidence type="ECO:0000313" key="13">
    <source>
        <dbReference type="EMBL" id="KFM71521.1"/>
    </source>
</evidence>
<dbReference type="Pfam" id="PF01088">
    <property type="entry name" value="Peptidase_C12"/>
    <property type="match status" value="1"/>
</dbReference>
<evidence type="ECO:0000259" key="12">
    <source>
        <dbReference type="PROSITE" id="PS52048"/>
    </source>
</evidence>
<dbReference type="InterPro" id="IPR036959">
    <property type="entry name" value="Peptidase_C12_UCH_sf"/>
</dbReference>
<dbReference type="OMA" id="KATMHNI"/>
<evidence type="ECO:0000256" key="6">
    <source>
        <dbReference type="ARBA" id="ARBA00022801"/>
    </source>
</evidence>
<dbReference type="PRINTS" id="PR00707">
    <property type="entry name" value="UBCTHYDRLASE"/>
</dbReference>
<comment type="similarity">
    <text evidence="2 10 11">Belongs to the peptidase C12 family.</text>
</comment>
<dbReference type="InterPro" id="IPR057254">
    <property type="entry name" value="UCH_AS"/>
</dbReference>
<dbReference type="InterPro" id="IPR001578">
    <property type="entry name" value="Peptidase_C12_UCH"/>
</dbReference>
<dbReference type="CDD" id="cd09616">
    <property type="entry name" value="Peptidase_C12_UCH_L1_L3"/>
    <property type="match status" value="1"/>
</dbReference>
<dbReference type="SUPFAM" id="SSF54001">
    <property type="entry name" value="Cysteine proteinases"/>
    <property type="match status" value="1"/>
</dbReference>
<dbReference type="AlphaFoldDB" id="A0A087U2D2"/>
<dbReference type="Proteomes" id="UP000054359">
    <property type="component" value="Unassembled WGS sequence"/>
</dbReference>
<evidence type="ECO:0000256" key="2">
    <source>
        <dbReference type="ARBA" id="ARBA00009326"/>
    </source>
</evidence>
<keyword evidence="6 10" id="KW-0378">Hydrolase</keyword>
<evidence type="ECO:0000256" key="7">
    <source>
        <dbReference type="ARBA" id="ARBA00022807"/>
    </source>
</evidence>
<dbReference type="EMBL" id="KK117833">
    <property type="protein sequence ID" value="KFM71521.1"/>
    <property type="molecule type" value="Genomic_DNA"/>
</dbReference>
<feature type="active site" description="Nucleophile" evidence="10">
    <location>
        <position position="91"/>
    </location>
</feature>
<keyword evidence="5 10" id="KW-0833">Ubl conjugation pathway</keyword>
<protein>
    <recommendedName>
        <fullName evidence="9 11">Ubiquitin carboxyl-terminal hydrolase</fullName>
        <ecNumber evidence="3 11">3.4.19.12</ecNumber>
    </recommendedName>
</protein>
<evidence type="ECO:0000256" key="1">
    <source>
        <dbReference type="ARBA" id="ARBA00000707"/>
    </source>
</evidence>
<keyword evidence="4 10" id="KW-0645">Protease</keyword>
<dbReference type="FunFam" id="3.40.532.10:FF:000006">
    <property type="entry name" value="Ubiquitin carboxyl-terminal hydrolase"/>
    <property type="match status" value="1"/>
</dbReference>
<name>A0A087U2D2_STEMI</name>
<dbReference type="STRING" id="407821.A0A087U2D2"/>
<evidence type="ECO:0000256" key="8">
    <source>
        <dbReference type="ARBA" id="ARBA00055560"/>
    </source>
</evidence>
<feature type="active site" description="Proton donor" evidence="10">
    <location>
        <position position="165"/>
    </location>
</feature>
<reference evidence="13 14" key="1">
    <citation type="submission" date="2013-11" db="EMBL/GenBank/DDBJ databases">
        <title>Genome sequencing of Stegodyphus mimosarum.</title>
        <authorList>
            <person name="Bechsgaard J."/>
        </authorList>
    </citation>
    <scope>NUCLEOTIDE SEQUENCE [LARGE SCALE GENOMIC DNA]</scope>
</reference>
<dbReference type="GO" id="GO:0016579">
    <property type="term" value="P:protein deubiquitination"/>
    <property type="evidence" value="ECO:0007669"/>
    <property type="project" value="TreeGrafter"/>
</dbReference>
<accession>A0A087U2D2</accession>
<evidence type="ECO:0000256" key="9">
    <source>
        <dbReference type="ARBA" id="ARBA00073226"/>
    </source>
</evidence>
<dbReference type="GO" id="GO:0006511">
    <property type="term" value="P:ubiquitin-dependent protein catabolic process"/>
    <property type="evidence" value="ECO:0007669"/>
    <property type="project" value="UniProtKB-UniRule"/>
</dbReference>